<evidence type="ECO:0000313" key="1">
    <source>
        <dbReference type="EMBL" id="KKK60217.1"/>
    </source>
</evidence>
<name>A0A0F8WTI5_9ZZZZ</name>
<feature type="non-terminal residue" evidence="1">
    <location>
        <position position="61"/>
    </location>
</feature>
<gene>
    <name evidence="1" type="ORF">LCGC14_3026550</name>
</gene>
<sequence>MLIVSRLQSYVKPCDLHDPTTRAVHGAGVDPVDHHAQADPLLWMFRSKRKTRFYSGPHFVG</sequence>
<proteinExistence type="predicted"/>
<comment type="caution">
    <text evidence="1">The sequence shown here is derived from an EMBL/GenBank/DDBJ whole genome shotgun (WGS) entry which is preliminary data.</text>
</comment>
<protein>
    <submittedName>
        <fullName evidence="1">Uncharacterized protein</fullName>
    </submittedName>
</protein>
<organism evidence="1">
    <name type="scientific">marine sediment metagenome</name>
    <dbReference type="NCBI Taxonomy" id="412755"/>
    <lineage>
        <taxon>unclassified sequences</taxon>
        <taxon>metagenomes</taxon>
        <taxon>ecological metagenomes</taxon>
    </lineage>
</organism>
<reference evidence="1" key="1">
    <citation type="journal article" date="2015" name="Nature">
        <title>Complex archaea that bridge the gap between prokaryotes and eukaryotes.</title>
        <authorList>
            <person name="Spang A."/>
            <person name="Saw J.H."/>
            <person name="Jorgensen S.L."/>
            <person name="Zaremba-Niedzwiedzka K."/>
            <person name="Martijn J."/>
            <person name="Lind A.E."/>
            <person name="van Eijk R."/>
            <person name="Schleper C."/>
            <person name="Guy L."/>
            <person name="Ettema T.J."/>
        </authorList>
    </citation>
    <scope>NUCLEOTIDE SEQUENCE</scope>
</reference>
<accession>A0A0F8WTI5</accession>
<dbReference type="EMBL" id="LAZR01063081">
    <property type="protein sequence ID" value="KKK60217.1"/>
    <property type="molecule type" value="Genomic_DNA"/>
</dbReference>
<dbReference type="AlphaFoldDB" id="A0A0F8WTI5"/>